<sequence length="96" mass="10548">MLYALLCSDKHDHLQLRLDTRTVHLDYLNSLGDRLKFAGPFLGDDAKPNGSLVVIEAADLAAAKDIAANDPYAKAGLFASVDIRPWNWAVKNPDNK</sequence>
<dbReference type="Gene3D" id="3.30.70.1060">
    <property type="entry name" value="Dimeric alpha+beta barrel"/>
    <property type="match status" value="1"/>
</dbReference>
<organism evidence="3 4">
    <name type="scientific">Phyllobacterium zundukense</name>
    <dbReference type="NCBI Taxonomy" id="1867719"/>
    <lineage>
        <taxon>Bacteria</taxon>
        <taxon>Pseudomonadati</taxon>
        <taxon>Pseudomonadota</taxon>
        <taxon>Alphaproteobacteria</taxon>
        <taxon>Hyphomicrobiales</taxon>
        <taxon>Phyllobacteriaceae</taxon>
        <taxon>Phyllobacterium</taxon>
    </lineage>
</organism>
<dbReference type="Proteomes" id="UP000232163">
    <property type="component" value="Unassembled WGS sequence"/>
</dbReference>
<dbReference type="InterPro" id="IPR011008">
    <property type="entry name" value="Dimeric_a/b-barrel"/>
</dbReference>
<reference evidence="4" key="1">
    <citation type="journal article" date="2017" name="Int J Environ Stud">
        <title>Does the Miocene-Pliocene relict legume Oxytropis triphylla form nitrogen-fixing nodules with a combination of bacterial strains?</title>
        <authorList>
            <person name="Safronova V."/>
            <person name="Belimov A."/>
            <person name="Sazanova A."/>
            <person name="Kuznetsova I."/>
            <person name="Popova J."/>
            <person name="Andronov E."/>
            <person name="Verkhozina A."/>
            <person name="Tikhonovich I."/>
        </authorList>
    </citation>
    <scope>NUCLEOTIDE SEQUENCE [LARGE SCALE GENOMIC DNA]</scope>
    <source>
        <strain evidence="4">Tri-38</strain>
    </source>
</reference>
<dbReference type="Pfam" id="PF03795">
    <property type="entry name" value="YCII"/>
    <property type="match status" value="1"/>
</dbReference>
<gene>
    <name evidence="3" type="ORF">B5P45_15405</name>
</gene>
<evidence type="ECO:0000313" key="3">
    <source>
        <dbReference type="EMBL" id="PIO43959.1"/>
    </source>
</evidence>
<dbReference type="InterPro" id="IPR051807">
    <property type="entry name" value="Sec-metab_biosynth-assoc"/>
</dbReference>
<evidence type="ECO:0000313" key="4">
    <source>
        <dbReference type="Proteomes" id="UP000232163"/>
    </source>
</evidence>
<comment type="caution">
    <text evidence="3">The sequence shown here is derived from an EMBL/GenBank/DDBJ whole genome shotgun (WGS) entry which is preliminary data.</text>
</comment>
<dbReference type="KEGG" id="pht:BLM14_19410"/>
<dbReference type="SUPFAM" id="SSF54909">
    <property type="entry name" value="Dimeric alpha+beta barrel"/>
    <property type="match status" value="1"/>
</dbReference>
<feature type="domain" description="YCII-related" evidence="2">
    <location>
        <begin position="1"/>
        <end position="87"/>
    </location>
</feature>
<evidence type="ECO:0000259" key="2">
    <source>
        <dbReference type="Pfam" id="PF03795"/>
    </source>
</evidence>
<dbReference type="PANTHER" id="PTHR33606">
    <property type="entry name" value="PROTEIN YCII"/>
    <property type="match status" value="1"/>
</dbReference>
<accession>A0A2N9VWU1</accession>
<dbReference type="AlphaFoldDB" id="A0A2N9VWU1"/>
<proteinExistence type="inferred from homology"/>
<dbReference type="InterPro" id="IPR005545">
    <property type="entry name" value="YCII"/>
</dbReference>
<evidence type="ECO:0000256" key="1">
    <source>
        <dbReference type="ARBA" id="ARBA00007689"/>
    </source>
</evidence>
<dbReference type="PANTHER" id="PTHR33606:SF3">
    <property type="entry name" value="PROTEIN YCII"/>
    <property type="match status" value="1"/>
</dbReference>
<dbReference type="OrthoDB" id="2293521at2"/>
<dbReference type="EMBL" id="MZMT01000035">
    <property type="protein sequence ID" value="PIO43959.1"/>
    <property type="molecule type" value="Genomic_DNA"/>
</dbReference>
<dbReference type="NCBIfam" id="NF009502">
    <property type="entry name" value="PRK12863.1-1"/>
    <property type="match status" value="1"/>
</dbReference>
<protein>
    <recommendedName>
        <fullName evidence="2">YCII-related domain-containing protein</fullName>
    </recommendedName>
</protein>
<dbReference type="RefSeq" id="WP_100000930.1">
    <property type="nucleotide sequence ID" value="NZ_CP017940.1"/>
</dbReference>
<keyword evidence="4" id="KW-1185">Reference proteome</keyword>
<comment type="similarity">
    <text evidence="1">Belongs to the YciI family.</text>
</comment>
<name>A0A2N9VWU1_9HYPH</name>